<proteinExistence type="predicted"/>
<evidence type="ECO:0000313" key="1">
    <source>
        <dbReference type="EMBL" id="SJL11886.1"/>
    </source>
</evidence>
<dbReference type="Proteomes" id="UP000219338">
    <property type="component" value="Unassembled WGS sequence"/>
</dbReference>
<sequence length="105" mass="11961">MSNPTDVAVLVARANEAIQAADMLYEHKVELEMLVKQCKAVCAIRAELVEKHHTSVIGNAKNKDVVFRIKQVFEWIQSDHSTIPTFQDYHTVHTFTGTIHSERDK</sequence>
<accession>A0A284RSZ8</accession>
<name>A0A284RSZ8_ARMOS</name>
<organism evidence="1 2">
    <name type="scientific">Armillaria ostoyae</name>
    <name type="common">Armillaria root rot fungus</name>
    <dbReference type="NCBI Taxonomy" id="47428"/>
    <lineage>
        <taxon>Eukaryota</taxon>
        <taxon>Fungi</taxon>
        <taxon>Dikarya</taxon>
        <taxon>Basidiomycota</taxon>
        <taxon>Agaricomycotina</taxon>
        <taxon>Agaricomycetes</taxon>
        <taxon>Agaricomycetidae</taxon>
        <taxon>Agaricales</taxon>
        <taxon>Marasmiineae</taxon>
        <taxon>Physalacriaceae</taxon>
        <taxon>Armillaria</taxon>
    </lineage>
</organism>
<keyword evidence="2" id="KW-1185">Reference proteome</keyword>
<gene>
    <name evidence="1" type="ORF">ARMOST_15298</name>
</gene>
<reference evidence="2" key="1">
    <citation type="journal article" date="2017" name="Nat. Ecol. Evol.">
        <title>Genome expansion and lineage-specific genetic innovations in the forest pathogenic fungi Armillaria.</title>
        <authorList>
            <person name="Sipos G."/>
            <person name="Prasanna A.N."/>
            <person name="Walter M.C."/>
            <person name="O'Connor E."/>
            <person name="Balint B."/>
            <person name="Krizsan K."/>
            <person name="Kiss B."/>
            <person name="Hess J."/>
            <person name="Varga T."/>
            <person name="Slot J."/>
            <person name="Riley R."/>
            <person name="Boka B."/>
            <person name="Rigling D."/>
            <person name="Barry K."/>
            <person name="Lee J."/>
            <person name="Mihaltcheva S."/>
            <person name="LaButti K."/>
            <person name="Lipzen A."/>
            <person name="Waldron R."/>
            <person name="Moloney N.M."/>
            <person name="Sperisen C."/>
            <person name="Kredics L."/>
            <person name="Vagvoelgyi C."/>
            <person name="Patrignani A."/>
            <person name="Fitzpatrick D."/>
            <person name="Nagy I."/>
            <person name="Doyle S."/>
            <person name="Anderson J.B."/>
            <person name="Grigoriev I.V."/>
            <person name="Gueldener U."/>
            <person name="Muensterkoetter M."/>
            <person name="Nagy L.G."/>
        </authorList>
    </citation>
    <scope>NUCLEOTIDE SEQUENCE [LARGE SCALE GENOMIC DNA]</scope>
    <source>
        <strain evidence="2">C18/9</strain>
    </source>
</reference>
<protein>
    <submittedName>
        <fullName evidence="1">Uncharacterized protein</fullName>
    </submittedName>
</protein>
<dbReference type="EMBL" id="FUEG01000015">
    <property type="protein sequence ID" value="SJL11886.1"/>
    <property type="molecule type" value="Genomic_DNA"/>
</dbReference>
<evidence type="ECO:0000313" key="2">
    <source>
        <dbReference type="Proteomes" id="UP000219338"/>
    </source>
</evidence>
<dbReference type="AlphaFoldDB" id="A0A284RSZ8"/>